<evidence type="ECO:0000313" key="2">
    <source>
        <dbReference type="Proteomes" id="UP000244450"/>
    </source>
</evidence>
<organism evidence="1 2">
    <name type="scientific">Chitinophaga parva</name>
    <dbReference type="NCBI Taxonomy" id="2169414"/>
    <lineage>
        <taxon>Bacteria</taxon>
        <taxon>Pseudomonadati</taxon>
        <taxon>Bacteroidota</taxon>
        <taxon>Chitinophagia</taxon>
        <taxon>Chitinophagales</taxon>
        <taxon>Chitinophagaceae</taxon>
        <taxon>Chitinophaga</taxon>
    </lineage>
</organism>
<reference evidence="1 2" key="1">
    <citation type="submission" date="2018-04" db="EMBL/GenBank/DDBJ databases">
        <title>Chitinophaga fuyangensis sp. nov., isolated from soil in a chemical factory.</title>
        <authorList>
            <person name="Chen K."/>
        </authorList>
    </citation>
    <scope>NUCLEOTIDE SEQUENCE [LARGE SCALE GENOMIC DNA]</scope>
    <source>
        <strain evidence="1 2">LY-1</strain>
    </source>
</reference>
<keyword evidence="2" id="KW-1185">Reference proteome</keyword>
<dbReference type="Proteomes" id="UP000244450">
    <property type="component" value="Unassembled WGS sequence"/>
</dbReference>
<dbReference type="AlphaFoldDB" id="A0A2T7BND8"/>
<accession>A0A2T7BND8</accession>
<sequence length="71" mass="7613">MAVLPALNDLQNGRHGPGNKFFPAANLQEFYLILPAFVEITCTGICRIIGVKGPFSGNLTIKQSSGFTGLF</sequence>
<evidence type="ECO:0000313" key="1">
    <source>
        <dbReference type="EMBL" id="PUZ29169.1"/>
    </source>
</evidence>
<comment type="caution">
    <text evidence="1">The sequence shown here is derived from an EMBL/GenBank/DDBJ whole genome shotgun (WGS) entry which is preliminary data.</text>
</comment>
<gene>
    <name evidence="1" type="ORF">DCC81_06815</name>
</gene>
<proteinExistence type="predicted"/>
<name>A0A2T7BND8_9BACT</name>
<protein>
    <submittedName>
        <fullName evidence="1">Uncharacterized protein</fullName>
    </submittedName>
</protein>
<dbReference type="EMBL" id="QCYK01000001">
    <property type="protein sequence ID" value="PUZ29169.1"/>
    <property type="molecule type" value="Genomic_DNA"/>
</dbReference>